<dbReference type="Proteomes" id="UP001595075">
    <property type="component" value="Unassembled WGS sequence"/>
</dbReference>
<proteinExistence type="predicted"/>
<gene>
    <name evidence="1" type="ORF">VTL71DRAFT_7004</name>
</gene>
<protein>
    <submittedName>
        <fullName evidence="1">Uncharacterized protein</fullName>
    </submittedName>
</protein>
<accession>A0ABR4BVG4</accession>
<keyword evidence="2" id="KW-1185">Reference proteome</keyword>
<dbReference type="EMBL" id="JAZHXI010000018">
    <property type="protein sequence ID" value="KAL2061627.1"/>
    <property type="molecule type" value="Genomic_DNA"/>
</dbReference>
<reference evidence="1 2" key="1">
    <citation type="journal article" date="2024" name="Commun. Biol.">
        <title>Comparative genomic analysis of thermophilic fungi reveals convergent evolutionary adaptations and gene losses.</title>
        <authorList>
            <person name="Steindorff A.S."/>
            <person name="Aguilar-Pontes M.V."/>
            <person name="Robinson A.J."/>
            <person name="Andreopoulos B."/>
            <person name="LaButti K."/>
            <person name="Kuo A."/>
            <person name="Mondo S."/>
            <person name="Riley R."/>
            <person name="Otillar R."/>
            <person name="Haridas S."/>
            <person name="Lipzen A."/>
            <person name="Grimwood J."/>
            <person name="Schmutz J."/>
            <person name="Clum A."/>
            <person name="Reid I.D."/>
            <person name="Moisan M.C."/>
            <person name="Butler G."/>
            <person name="Nguyen T.T.M."/>
            <person name="Dewar K."/>
            <person name="Conant G."/>
            <person name="Drula E."/>
            <person name="Henrissat B."/>
            <person name="Hansel C."/>
            <person name="Singer S."/>
            <person name="Hutchinson M.I."/>
            <person name="de Vries R.P."/>
            <person name="Natvig D.O."/>
            <person name="Powell A.J."/>
            <person name="Tsang A."/>
            <person name="Grigoriev I.V."/>
        </authorList>
    </citation>
    <scope>NUCLEOTIDE SEQUENCE [LARGE SCALE GENOMIC DNA]</scope>
    <source>
        <strain evidence="1 2">CBS 494.80</strain>
    </source>
</reference>
<comment type="caution">
    <text evidence="1">The sequence shown here is derived from an EMBL/GenBank/DDBJ whole genome shotgun (WGS) entry which is preliminary data.</text>
</comment>
<evidence type="ECO:0000313" key="1">
    <source>
        <dbReference type="EMBL" id="KAL2061627.1"/>
    </source>
</evidence>
<name>A0ABR4BVG4_9HELO</name>
<evidence type="ECO:0000313" key="2">
    <source>
        <dbReference type="Proteomes" id="UP001595075"/>
    </source>
</evidence>
<organism evidence="1 2">
    <name type="scientific">Oculimacula yallundae</name>
    <dbReference type="NCBI Taxonomy" id="86028"/>
    <lineage>
        <taxon>Eukaryota</taxon>
        <taxon>Fungi</taxon>
        <taxon>Dikarya</taxon>
        <taxon>Ascomycota</taxon>
        <taxon>Pezizomycotina</taxon>
        <taxon>Leotiomycetes</taxon>
        <taxon>Helotiales</taxon>
        <taxon>Ploettnerulaceae</taxon>
        <taxon>Oculimacula</taxon>
    </lineage>
</organism>
<sequence>MCAVQADAALVTVPGLPYPLAPKGMQWIGSVTPGSRNVTLYGTADNILSQLDNLKLIPEERWPLTTEAEERSMLPNTTGYAKRSYSWTQAGVDCNNAIRTAGPWQALEVIHAIVRLPGQCGSPPRTCTLMNSNNCAGIYFCNTPNGDTGASCLGVGLAGAAIMSCMNRLYDGVKGTAIDDRGWDVIVQSVC</sequence>